<dbReference type="Pfam" id="PF00932">
    <property type="entry name" value="LTD"/>
    <property type="match status" value="1"/>
</dbReference>
<dbReference type="InterPro" id="IPR036415">
    <property type="entry name" value="Lamin_tail_dom_sf"/>
</dbReference>
<feature type="region of interest" description="Disordered" evidence="1">
    <location>
        <begin position="1674"/>
        <end position="1708"/>
    </location>
</feature>
<feature type="region of interest" description="Disordered" evidence="1">
    <location>
        <begin position="211"/>
        <end position="245"/>
    </location>
</feature>
<sequence>MQISRHATRHTPLAAGLVLLLALAAAAAAPISSARAATEPAATDAFPLVVTEITPDVVGYDNFEFFEVTNTTDVDIDLTAAGIGLSYIFADSDDRAKDVPFTVPADTVIAAGDSTVFWVDYTSGNVDTSVVTENDFRAHFAEVGAPAADYPLVRVTGQAGLANSGGRGIRITDATNASIGWAYYPSGSVGVDASAHFAAPTDASARSLTLVQSQGAPTPGDASPVTESTPTATPSPTPTATPTAPSLMVTEITPDNAGYDNFEFFEVTNTTNADIDLTTAGIGLNYIYADSDSRVTDVPFTVPANTVIAAGDSTVFWLDYSTGTVDTQAFTEADFRAHFASAETPSNSYPVVRVTGQPGMANGGDRGVRIVDAASASISWSFYPAGSVATDASAHFGAPTDGLSAALIRSQGVPTPGDADPVMTDPAPTSTPTAEPTSTPIPTATATPDPTTVTAPLQITEITPDTTNVGTGDGFEFIEVYNATSAPVDFSDYTLNYLYPLADLTNSSTLRWPAVPADVVIPAGDTLVFWVKNGQNDDLTGADFNAQFGSDLTLGTDLVEVFVGGLANGAARGIEIISNTGFSVNTAYYNLEGVKDVTANLGIQYGADPANPARQVKLGAIAANPGLVFAEQVPAGLMIVADDTTEPVITDHTVDEIDSTQNFVLSATVTDDVQARTVTLHLKSNLDTDYLELNIATDGADGYQHILQSVDLTGKSWYEYYFSATDGHNPTTTPVTRVALTGVDTSPVRLNVEDDQYLAGPSTLSAAGDAYPSGLTLNVDGTSVATTPRLESEPQFVFEATAVDTYFKNGVLVGDDILQIFDDGIYEGWDTIATPVPLGYVHDGQDLVVSIYAGTKVAPEIDLDENNDDFQVRNLRLVLPDGRTLAPVGYSDPTLALSMGDSAGKLDFYDAHFTIPADAYTAVEHVWDTTLTADGTHTVGAGNGSSEVTRQVIVDNLAPTITTDVEERLYQGEFMIDGEATDAGAGLDSLTATLDGRAIELPYATSSIQLADGEHTFVLTARDLIGNESTTTTVFSTPVEEPGNELITPLDGTEIAVDDGGTELTARATDPTGDALTVTLNEGDRITAGDEPVREYSGVTGTANSLDRPEKQLLSAEQVTSMARLDDVTETVSSDEAFPYQLFEVDVPADSGDDFTARVRWDGTANADAKVLLYVQNHTTGAWEEFDRQVTIGEGATDLTLDAMVPAAGHVANGVITVLIQHSEGFAGANLSDRTSTLPANNVNDTARSSYDFTLGWESDTQYYNDSYYQRQLDIHDYLLEQREAINLQYLFHTGDIVDNHYETRQWENADAAYTMLDEVALPYGVLAGNHDVGHKEIDYAPYSAWFGDARYDANPWFGGSFEDNRGHYDLITAGGNDFLMLYMGWAPTQDGIDWLNEVLEQYPERTAILNLHEYMLTTGGLGEIPQQIYDEVITPNANVAMVFSGHYHDAYTRVDGFDDDGDGVDDRQVYQMLFDYQGLPEGGQSFLRLLQFDNETEQIGVRTYSPYLDAYNSEDPSLEDEHQDFTVPYAAFGLTPTVKTLATDAFTVDILTTTQIAAFENVESGTEVTAAWNPGVGTHGWYAFSEDPYGATAFSEVRRLTVAAAVVPEVEVPVEVPAVEVPAEVPAEVPGTGAAASAAAGSNRPATPRGPATGSGALSAAAVAAAEALADTAAVEAAEAEEGEESANSEDSTDSSGPGDSESTDAALDTVDSVGGLGGWAIALITLAVLAGLALAVAAVRMVKARRL</sequence>
<protein>
    <recommendedName>
        <fullName evidence="4">LTD domain-containing protein</fullName>
    </recommendedName>
</protein>
<dbReference type="PANTHER" id="PTHR43143">
    <property type="entry name" value="METALLOPHOSPHOESTERASE, CALCINEURIN SUPERFAMILY"/>
    <property type="match status" value="1"/>
</dbReference>
<keyword evidence="6" id="KW-1185">Reference proteome</keyword>
<dbReference type="Proteomes" id="UP000272015">
    <property type="component" value="Unassembled WGS sequence"/>
</dbReference>
<feature type="region of interest" description="Disordered" evidence="1">
    <location>
        <begin position="411"/>
        <end position="451"/>
    </location>
</feature>
<gene>
    <name evidence="5" type="ORF">D6T64_08165</name>
</gene>
<keyword evidence="2" id="KW-1133">Transmembrane helix</keyword>
<dbReference type="SUPFAM" id="SSF56300">
    <property type="entry name" value="Metallo-dependent phosphatases"/>
    <property type="match status" value="1"/>
</dbReference>
<feature type="region of interest" description="Disordered" evidence="1">
    <location>
        <begin position="1636"/>
        <end position="1656"/>
    </location>
</feature>
<evidence type="ECO:0000256" key="3">
    <source>
        <dbReference type="SAM" id="SignalP"/>
    </source>
</evidence>
<evidence type="ECO:0000313" key="6">
    <source>
        <dbReference type="Proteomes" id="UP000272015"/>
    </source>
</evidence>
<dbReference type="SUPFAM" id="SSF74853">
    <property type="entry name" value="Lamin A/C globular tail domain"/>
    <property type="match status" value="1"/>
</dbReference>
<proteinExistence type="predicted"/>
<dbReference type="EMBL" id="QZVS01000077">
    <property type="protein sequence ID" value="RJT89075.1"/>
    <property type="molecule type" value="Genomic_DNA"/>
</dbReference>
<dbReference type="InterPro" id="IPR029052">
    <property type="entry name" value="Metallo-depent_PP-like"/>
</dbReference>
<dbReference type="PANTHER" id="PTHR43143:SF5">
    <property type="entry name" value="SECRETED PROTEIN"/>
    <property type="match status" value="1"/>
</dbReference>
<comment type="caution">
    <text evidence="5">The sequence shown here is derived from an EMBL/GenBank/DDBJ whole genome shotgun (WGS) entry which is preliminary data.</text>
</comment>
<feature type="chain" id="PRO_5017341824" description="LTD domain-containing protein" evidence="3">
    <location>
        <begin position="37"/>
        <end position="1749"/>
    </location>
</feature>
<feature type="domain" description="LTD" evidence="4">
    <location>
        <begin position="232"/>
        <end position="400"/>
    </location>
</feature>
<keyword evidence="3" id="KW-0732">Signal</keyword>
<keyword evidence="2" id="KW-0812">Transmembrane</keyword>
<organism evidence="5 6">
    <name type="scientific">Cryobacterium melibiosiphilum</name>
    <dbReference type="NCBI Taxonomy" id="995039"/>
    <lineage>
        <taxon>Bacteria</taxon>
        <taxon>Bacillati</taxon>
        <taxon>Actinomycetota</taxon>
        <taxon>Actinomycetes</taxon>
        <taxon>Micrococcales</taxon>
        <taxon>Microbacteriaceae</taxon>
        <taxon>Cryobacterium</taxon>
    </lineage>
</organism>
<feature type="compositionally biased region" description="Low complexity" evidence="1">
    <location>
        <begin position="424"/>
        <end position="451"/>
    </location>
</feature>
<feature type="domain" description="LTD" evidence="4">
    <location>
        <begin position="442"/>
        <end position="586"/>
    </location>
</feature>
<dbReference type="InterPro" id="IPR051918">
    <property type="entry name" value="STPP_CPPED1"/>
</dbReference>
<feature type="signal peptide" evidence="3">
    <location>
        <begin position="1"/>
        <end position="36"/>
    </location>
</feature>
<dbReference type="RefSeq" id="WP_119974039.1">
    <property type="nucleotide sequence ID" value="NZ_JBHSQA010000017.1"/>
</dbReference>
<dbReference type="GO" id="GO:0016787">
    <property type="term" value="F:hydrolase activity"/>
    <property type="evidence" value="ECO:0007669"/>
    <property type="project" value="InterPro"/>
</dbReference>
<evidence type="ECO:0000313" key="5">
    <source>
        <dbReference type="EMBL" id="RJT89075.1"/>
    </source>
</evidence>
<name>A0A3A5MJ60_9MICO</name>
<feature type="compositionally biased region" description="Low complexity" evidence="1">
    <location>
        <begin position="222"/>
        <end position="232"/>
    </location>
</feature>
<feature type="transmembrane region" description="Helical" evidence="2">
    <location>
        <begin position="1718"/>
        <end position="1741"/>
    </location>
</feature>
<reference evidence="5 6" key="1">
    <citation type="submission" date="2018-09" db="EMBL/GenBank/DDBJ databases">
        <title>Novel species of Cryobacterium.</title>
        <authorList>
            <person name="Liu Q."/>
            <person name="Xin Y.-H."/>
        </authorList>
    </citation>
    <scope>NUCLEOTIDE SEQUENCE [LARGE SCALE GENOMIC DNA]</scope>
    <source>
        <strain evidence="5 6">Hh39</strain>
    </source>
</reference>
<feature type="domain" description="LTD" evidence="4">
    <location>
        <begin position="33"/>
        <end position="183"/>
    </location>
</feature>
<dbReference type="PROSITE" id="PS51841">
    <property type="entry name" value="LTD"/>
    <property type="match status" value="3"/>
</dbReference>
<dbReference type="Gene3D" id="3.60.21.10">
    <property type="match status" value="1"/>
</dbReference>
<feature type="compositionally biased region" description="Acidic residues" evidence="1">
    <location>
        <begin position="1679"/>
        <end position="1694"/>
    </location>
</feature>
<dbReference type="OrthoDB" id="9772095at2"/>
<evidence type="ECO:0000256" key="1">
    <source>
        <dbReference type="SAM" id="MobiDB-lite"/>
    </source>
</evidence>
<accession>A0A3A5MJ60</accession>
<evidence type="ECO:0000256" key="2">
    <source>
        <dbReference type="SAM" id="Phobius"/>
    </source>
</evidence>
<keyword evidence="2" id="KW-0472">Membrane</keyword>
<dbReference type="InterPro" id="IPR001322">
    <property type="entry name" value="Lamin_tail_dom"/>
</dbReference>
<evidence type="ECO:0000259" key="4">
    <source>
        <dbReference type="PROSITE" id="PS51841"/>
    </source>
</evidence>